<feature type="chain" id="PRO_5028852291" evidence="1">
    <location>
        <begin position="24"/>
        <end position="188"/>
    </location>
</feature>
<dbReference type="EMBL" id="JAAIYP010000045">
    <property type="protein sequence ID" value="NFV82070.1"/>
    <property type="molecule type" value="Genomic_DNA"/>
</dbReference>
<proteinExistence type="predicted"/>
<sequence>MSPFRRSVAVVLGVLLCASSAGAASTAGSGGRPLTHEEAFCYAIGLIYAYNQTLDREQGIGYEDSLQVRDEVVAKKPMIALTALPGQGDAAELSVPVGSRVVVAERVPFENPEFYRVAVPQQGLEGVFMATGQFSQFATLENQIKHRDRVAALRDAFIGRIEREVLAPLGVTYEMLYRMFGQSRTTKC</sequence>
<organism evidence="2 3">
    <name type="scientific">Magnetospirillum aberrantis SpK</name>
    <dbReference type="NCBI Taxonomy" id="908842"/>
    <lineage>
        <taxon>Bacteria</taxon>
        <taxon>Pseudomonadati</taxon>
        <taxon>Pseudomonadota</taxon>
        <taxon>Alphaproteobacteria</taxon>
        <taxon>Rhodospirillales</taxon>
        <taxon>Rhodospirillaceae</taxon>
        <taxon>Magnetospirillum</taxon>
    </lineage>
</organism>
<evidence type="ECO:0000313" key="3">
    <source>
        <dbReference type="Proteomes" id="UP000480684"/>
    </source>
</evidence>
<feature type="signal peptide" evidence="1">
    <location>
        <begin position="1"/>
        <end position="23"/>
    </location>
</feature>
<protein>
    <submittedName>
        <fullName evidence="2">Uncharacterized protein</fullName>
    </submittedName>
</protein>
<accession>A0A7C9UZ84</accession>
<keyword evidence="1" id="KW-0732">Signal</keyword>
<reference evidence="2 3" key="1">
    <citation type="submission" date="2020-02" db="EMBL/GenBank/DDBJ databases">
        <authorList>
            <person name="Dziuba M."/>
            <person name="Kuznetsov B."/>
            <person name="Mardanov A."/>
            <person name="Ravin N."/>
            <person name="Grouzdev D."/>
        </authorList>
    </citation>
    <scope>NUCLEOTIDE SEQUENCE [LARGE SCALE GENOMIC DNA]</scope>
    <source>
        <strain evidence="2 3">SpK</strain>
    </source>
</reference>
<name>A0A7C9UZ84_9PROT</name>
<evidence type="ECO:0000256" key="1">
    <source>
        <dbReference type="SAM" id="SignalP"/>
    </source>
</evidence>
<dbReference type="AlphaFoldDB" id="A0A7C9UZ84"/>
<evidence type="ECO:0000313" key="2">
    <source>
        <dbReference type="EMBL" id="NFV82070.1"/>
    </source>
</evidence>
<dbReference type="RefSeq" id="WP_163682729.1">
    <property type="nucleotide sequence ID" value="NZ_JAAIYP010000045.1"/>
</dbReference>
<comment type="caution">
    <text evidence="2">The sequence shown here is derived from an EMBL/GenBank/DDBJ whole genome shotgun (WGS) entry which is preliminary data.</text>
</comment>
<gene>
    <name evidence="2" type="ORF">G4223_18325</name>
</gene>
<keyword evidence="3" id="KW-1185">Reference proteome</keyword>
<dbReference type="Proteomes" id="UP000480684">
    <property type="component" value="Unassembled WGS sequence"/>
</dbReference>